<protein>
    <submittedName>
        <fullName evidence="1">Uncharacterized protein</fullName>
    </submittedName>
</protein>
<dbReference type="RefSeq" id="WP_157552109.1">
    <property type="nucleotide sequence ID" value="NZ_JABELX010000001.1"/>
</dbReference>
<dbReference type="EMBL" id="JABELX010000001">
    <property type="protein sequence ID" value="NNH68632.1"/>
    <property type="molecule type" value="Genomic_DNA"/>
</dbReference>
<dbReference type="Proteomes" id="UP000586827">
    <property type="component" value="Unassembled WGS sequence"/>
</dbReference>
<reference evidence="1 2" key="1">
    <citation type="submission" date="2020-05" db="EMBL/GenBank/DDBJ databases">
        <title>MicrobeNet Type strains.</title>
        <authorList>
            <person name="Nicholson A.C."/>
        </authorList>
    </citation>
    <scope>NUCLEOTIDE SEQUENCE [LARGE SCALE GENOMIC DNA]</scope>
    <source>
        <strain evidence="1 2">JCM 3224</strain>
    </source>
</reference>
<evidence type="ECO:0000313" key="2">
    <source>
        <dbReference type="Proteomes" id="UP000586827"/>
    </source>
</evidence>
<sequence>MARLNITMEDWLAQQLRTASDGNVSGYIRKAVLEKMMAEDYRALDAAGVSDGELHEAIYGQGGSSGDA</sequence>
<keyword evidence="2" id="KW-1185">Reference proteome</keyword>
<name>A0A849BPJ4_9NOCA</name>
<dbReference type="AlphaFoldDB" id="A0A849BPJ4"/>
<gene>
    <name evidence="1" type="ORF">HLB23_01835</name>
</gene>
<accession>A0A849BPJ4</accession>
<organism evidence="1 2">
    <name type="scientific">Nocardia uniformis</name>
    <dbReference type="NCBI Taxonomy" id="53432"/>
    <lineage>
        <taxon>Bacteria</taxon>
        <taxon>Bacillati</taxon>
        <taxon>Actinomycetota</taxon>
        <taxon>Actinomycetes</taxon>
        <taxon>Mycobacteriales</taxon>
        <taxon>Nocardiaceae</taxon>
        <taxon>Nocardia</taxon>
    </lineage>
</organism>
<evidence type="ECO:0000313" key="1">
    <source>
        <dbReference type="EMBL" id="NNH68632.1"/>
    </source>
</evidence>
<proteinExistence type="predicted"/>
<comment type="caution">
    <text evidence="1">The sequence shown here is derived from an EMBL/GenBank/DDBJ whole genome shotgun (WGS) entry which is preliminary data.</text>
</comment>